<keyword evidence="1" id="KW-0812">Transmembrane</keyword>
<feature type="transmembrane region" description="Helical" evidence="1">
    <location>
        <begin position="48"/>
        <end position="69"/>
    </location>
</feature>
<evidence type="ECO:0000313" key="3">
    <source>
        <dbReference type="Proteomes" id="UP000886885"/>
    </source>
</evidence>
<organism evidence="2 3">
    <name type="scientific">Populus tomentosa</name>
    <name type="common">Chinese white poplar</name>
    <dbReference type="NCBI Taxonomy" id="118781"/>
    <lineage>
        <taxon>Eukaryota</taxon>
        <taxon>Viridiplantae</taxon>
        <taxon>Streptophyta</taxon>
        <taxon>Embryophyta</taxon>
        <taxon>Tracheophyta</taxon>
        <taxon>Spermatophyta</taxon>
        <taxon>Magnoliopsida</taxon>
        <taxon>eudicotyledons</taxon>
        <taxon>Gunneridae</taxon>
        <taxon>Pentapetalae</taxon>
        <taxon>rosids</taxon>
        <taxon>fabids</taxon>
        <taxon>Malpighiales</taxon>
        <taxon>Salicaceae</taxon>
        <taxon>Saliceae</taxon>
        <taxon>Populus</taxon>
    </lineage>
</organism>
<dbReference type="Proteomes" id="UP000886885">
    <property type="component" value="Chromosome 8D"/>
</dbReference>
<dbReference type="PANTHER" id="PTHR37227:SF2">
    <property type="entry name" value="OS01G0219000 PROTEIN"/>
    <property type="match status" value="1"/>
</dbReference>
<dbReference type="AlphaFoldDB" id="A0A8X8CRR0"/>
<sequence>MRGRGQLPFSEDAGFISQNLQIIVEYTLLIVGYVYLGVFGARKKGHGLLNAIVDLCHVFETLGYVIVVWSTSLELSQPSTLSTTSFSENLRIYCPKEVEEEMGDVLTELPPSSRFFQEDLDNFATSSPLLSSPSLLLSNLKPDKPLHPSLLIIALSSPSLYVFHHISSKTLIGSLVLPEIPFSANSIGPSLGDKSCNIYALNDADNLTLVVSVQCSVSAERSIAVAKLLIGDQITPERVLILDSVQNQNFRGRLAPDEINVFKLETSAERKGLSDDGGGSSLLKGLDYFPSGSVLDGLAAALLARCQMRKIRGTLCVSWPQHGVSVVAMVKSLLQRNVLHGFDLSSIGDSKEESSSFSSIKNYPFDSDMYT</sequence>
<proteinExistence type="predicted"/>
<evidence type="ECO:0000256" key="1">
    <source>
        <dbReference type="SAM" id="Phobius"/>
    </source>
</evidence>
<keyword evidence="1" id="KW-0472">Membrane</keyword>
<gene>
    <name evidence="2" type="ORF">POTOM_031567</name>
</gene>
<protein>
    <submittedName>
        <fullName evidence="2">Uncharacterized protein</fullName>
    </submittedName>
</protein>
<keyword evidence="3" id="KW-1185">Reference proteome</keyword>
<evidence type="ECO:0000313" key="2">
    <source>
        <dbReference type="EMBL" id="KAG6764109.1"/>
    </source>
</evidence>
<feature type="transmembrane region" description="Helical" evidence="1">
    <location>
        <begin position="20"/>
        <end position="41"/>
    </location>
</feature>
<dbReference type="OrthoDB" id="17536at2759"/>
<reference evidence="2" key="1">
    <citation type="journal article" date="2020" name="bioRxiv">
        <title>Hybrid origin of Populus tomentosa Carr. identified through genome sequencing and phylogenomic analysis.</title>
        <authorList>
            <person name="An X."/>
            <person name="Gao K."/>
            <person name="Chen Z."/>
            <person name="Li J."/>
            <person name="Yang X."/>
            <person name="Yang X."/>
            <person name="Zhou J."/>
            <person name="Guo T."/>
            <person name="Zhao T."/>
            <person name="Huang S."/>
            <person name="Miao D."/>
            <person name="Khan W.U."/>
            <person name="Rao P."/>
            <person name="Ye M."/>
            <person name="Lei B."/>
            <person name="Liao W."/>
            <person name="Wang J."/>
            <person name="Ji L."/>
            <person name="Li Y."/>
            <person name="Guo B."/>
            <person name="Mustafa N.S."/>
            <person name="Li S."/>
            <person name="Yun Q."/>
            <person name="Keller S.R."/>
            <person name="Mao J."/>
            <person name="Zhang R."/>
            <person name="Strauss S.H."/>
        </authorList>
    </citation>
    <scope>NUCLEOTIDE SEQUENCE</scope>
    <source>
        <strain evidence="2">GM15</strain>
        <tissue evidence="2">Leaf</tissue>
    </source>
</reference>
<comment type="caution">
    <text evidence="2">The sequence shown here is derived from an EMBL/GenBank/DDBJ whole genome shotgun (WGS) entry which is preliminary data.</text>
</comment>
<accession>A0A8X8CRR0</accession>
<dbReference type="PANTHER" id="PTHR37227">
    <property type="entry name" value="OS01G0219000 PROTEIN"/>
    <property type="match status" value="1"/>
</dbReference>
<name>A0A8X8CRR0_POPTO</name>
<dbReference type="EMBL" id="JAAWWB010000016">
    <property type="protein sequence ID" value="KAG6764109.1"/>
    <property type="molecule type" value="Genomic_DNA"/>
</dbReference>
<keyword evidence="1" id="KW-1133">Transmembrane helix</keyword>